<accession>A0A7U3ZGB1</accession>
<protein>
    <submittedName>
        <fullName evidence="1">Uncharacterized protein</fullName>
    </submittedName>
</protein>
<proteinExistence type="predicted"/>
<sequence length="167" mass="19325">MIEREVRIIPECYADTVLAKFLFSKPEFVNHALSIGQVAVEMEAQRNDAVILIGFVDNDKRIPPYFRDFEEIERGERVLFKQKDDYRVQHFLVVLDKAIETFLLYNAAAVGIQVADFGFSEIPKEFQKSLKSQQIEDDEKHHSLLKALRTGQAPDFVKINTFLSQFL</sequence>
<reference evidence="1 2" key="2">
    <citation type="journal article" date="2012" name="Stand. Genomic Sci.">
        <title>Complete genome sequence of the aquatic bacterium Runella slithyformis type strain (LSU 4(T)).</title>
        <authorList>
            <person name="Copeland A."/>
            <person name="Zhang X."/>
            <person name="Misra M."/>
            <person name="Lapidus A."/>
            <person name="Nolan M."/>
            <person name="Lucas S."/>
            <person name="Deshpande S."/>
            <person name="Cheng J.F."/>
            <person name="Tapia R."/>
            <person name="Goodwin L.A."/>
            <person name="Pitluck S."/>
            <person name="Liolios K."/>
            <person name="Pagani I."/>
            <person name="Ivanova N."/>
            <person name="Mikhailova N."/>
            <person name="Pati A."/>
            <person name="Chen A."/>
            <person name="Palaniappan K."/>
            <person name="Land M."/>
            <person name="Hauser L."/>
            <person name="Pan C."/>
            <person name="Jeffries C.D."/>
            <person name="Detter J.C."/>
            <person name="Brambilla E.M."/>
            <person name="Rohde M."/>
            <person name="Djao O.D."/>
            <person name="Goker M."/>
            <person name="Sikorski J."/>
            <person name="Tindall B.J."/>
            <person name="Woyke T."/>
            <person name="Bristow J."/>
            <person name="Eisen J.A."/>
            <person name="Markowitz V."/>
            <person name="Hugenholtz P."/>
            <person name="Kyrpides N.C."/>
            <person name="Klenk H.P."/>
            <person name="Mavromatis K."/>
        </authorList>
    </citation>
    <scope>NUCLEOTIDE SEQUENCE [LARGE SCALE GENOMIC DNA]</scope>
    <source>
        <strain evidence="2">ATCC 29530 / DSM 19594 / LMG 11500 / NCIMB 11436 / LSU 4</strain>
    </source>
</reference>
<reference evidence="2" key="1">
    <citation type="submission" date="2011-06" db="EMBL/GenBank/DDBJ databases">
        <title>The complete genome of chromosome of Runella slithyformis DSM 19594.</title>
        <authorList>
            <consortium name="US DOE Joint Genome Institute (JGI-PGF)"/>
            <person name="Lucas S."/>
            <person name="Han J."/>
            <person name="Lapidus A."/>
            <person name="Bruce D."/>
            <person name="Goodwin L."/>
            <person name="Pitluck S."/>
            <person name="Peters L."/>
            <person name="Kyrpides N."/>
            <person name="Mavromatis K."/>
            <person name="Ivanova N."/>
            <person name="Ovchinnikova G."/>
            <person name="Zhang X."/>
            <person name="Misra M."/>
            <person name="Detter J.C."/>
            <person name="Tapia R."/>
            <person name="Han C."/>
            <person name="Land M."/>
            <person name="Hauser L."/>
            <person name="Markowitz V."/>
            <person name="Cheng J.-F."/>
            <person name="Hugenholtz P."/>
            <person name="Woyke T."/>
            <person name="Wu D."/>
            <person name="Tindall B."/>
            <person name="Faehrich R."/>
            <person name="Brambilla E."/>
            <person name="Klenk H.-P."/>
            <person name="Eisen J.A."/>
        </authorList>
    </citation>
    <scope>NUCLEOTIDE SEQUENCE [LARGE SCALE GENOMIC DNA]</scope>
    <source>
        <strain evidence="2">ATCC 29530 / DSM 19594 / LMG 11500 / NCIMB 11436 / LSU 4</strain>
    </source>
</reference>
<organism evidence="1 2">
    <name type="scientific">Runella slithyformis (strain ATCC 29530 / DSM 19594 / LMG 11500 / NCIMB 11436 / LSU 4)</name>
    <dbReference type="NCBI Taxonomy" id="761193"/>
    <lineage>
        <taxon>Bacteria</taxon>
        <taxon>Pseudomonadati</taxon>
        <taxon>Bacteroidota</taxon>
        <taxon>Cytophagia</taxon>
        <taxon>Cytophagales</taxon>
        <taxon>Spirosomataceae</taxon>
        <taxon>Runella</taxon>
    </lineage>
</organism>
<dbReference type="Proteomes" id="UP000000493">
    <property type="component" value="Chromosome"/>
</dbReference>
<name>A0A7U3ZGB1_RUNSL</name>
<evidence type="ECO:0000313" key="2">
    <source>
        <dbReference type="Proteomes" id="UP000000493"/>
    </source>
</evidence>
<evidence type="ECO:0000313" key="1">
    <source>
        <dbReference type="EMBL" id="AEI46696.1"/>
    </source>
</evidence>
<keyword evidence="2" id="KW-1185">Reference proteome</keyword>
<dbReference type="RefSeq" id="WP_013926021.1">
    <property type="nucleotide sequence ID" value="NC_015703.1"/>
</dbReference>
<dbReference type="AlphaFoldDB" id="A0A7U3ZGB1"/>
<dbReference type="KEGG" id="rsi:Runsl_0241"/>
<dbReference type="EMBL" id="CP002859">
    <property type="protein sequence ID" value="AEI46696.1"/>
    <property type="molecule type" value="Genomic_DNA"/>
</dbReference>
<gene>
    <name evidence="1" type="ordered locus">Runsl_0241</name>
</gene>